<organism evidence="2 3">
    <name type="scientific">Actinoallomurus spadix</name>
    <dbReference type="NCBI Taxonomy" id="79912"/>
    <lineage>
        <taxon>Bacteria</taxon>
        <taxon>Bacillati</taxon>
        <taxon>Actinomycetota</taxon>
        <taxon>Actinomycetes</taxon>
        <taxon>Streptosporangiales</taxon>
        <taxon>Thermomonosporaceae</taxon>
        <taxon>Actinoallomurus</taxon>
    </lineage>
</organism>
<dbReference type="Pfam" id="PF01966">
    <property type="entry name" value="HD"/>
    <property type="match status" value="1"/>
</dbReference>
<dbReference type="SMART" id="SM00471">
    <property type="entry name" value="HDc"/>
    <property type="match status" value="1"/>
</dbReference>
<dbReference type="InterPro" id="IPR006674">
    <property type="entry name" value="HD_domain"/>
</dbReference>
<accession>A0ABN0WW46</accession>
<reference evidence="2 3" key="1">
    <citation type="journal article" date="2019" name="Int. J. Syst. Evol. Microbiol.">
        <title>The Global Catalogue of Microorganisms (GCM) 10K type strain sequencing project: providing services to taxonomists for standard genome sequencing and annotation.</title>
        <authorList>
            <consortium name="The Broad Institute Genomics Platform"/>
            <consortium name="The Broad Institute Genome Sequencing Center for Infectious Disease"/>
            <person name="Wu L."/>
            <person name="Ma J."/>
        </authorList>
    </citation>
    <scope>NUCLEOTIDE SEQUENCE [LARGE SCALE GENOMIC DNA]</scope>
    <source>
        <strain evidence="2 3">JCM 3146</strain>
    </source>
</reference>
<dbReference type="EMBL" id="BAAABM010000037">
    <property type="protein sequence ID" value="GAA0348327.1"/>
    <property type="molecule type" value="Genomic_DNA"/>
</dbReference>
<feature type="domain" description="HD/PDEase" evidence="1">
    <location>
        <begin position="22"/>
        <end position="156"/>
    </location>
</feature>
<dbReference type="Proteomes" id="UP001501822">
    <property type="component" value="Unassembled WGS sequence"/>
</dbReference>
<evidence type="ECO:0000313" key="3">
    <source>
        <dbReference type="Proteomes" id="UP001501822"/>
    </source>
</evidence>
<dbReference type="InterPro" id="IPR006675">
    <property type="entry name" value="HDIG_dom"/>
</dbReference>
<dbReference type="CDD" id="cd00077">
    <property type="entry name" value="HDc"/>
    <property type="match status" value="1"/>
</dbReference>
<protein>
    <submittedName>
        <fullName evidence="2">HD domain-containing protein</fullName>
    </submittedName>
</protein>
<evidence type="ECO:0000313" key="2">
    <source>
        <dbReference type="EMBL" id="GAA0348327.1"/>
    </source>
</evidence>
<proteinExistence type="predicted"/>
<evidence type="ECO:0000259" key="1">
    <source>
        <dbReference type="SMART" id="SM00471"/>
    </source>
</evidence>
<gene>
    <name evidence="2" type="ORF">GCM10010151_42520</name>
</gene>
<dbReference type="NCBIfam" id="TIGR00277">
    <property type="entry name" value="HDIG"/>
    <property type="match status" value="1"/>
</dbReference>
<dbReference type="SUPFAM" id="SSF109604">
    <property type="entry name" value="HD-domain/PDEase-like"/>
    <property type="match status" value="1"/>
</dbReference>
<name>A0ABN0WW46_9ACTN</name>
<sequence>MIVPTDEEIRALHERHAPTEAAFELVYTHCEIVCGIAEQLLSGGAPGVDADLVRAGALLHDIGVYRLYDDTGRMDEAGYIRHGILGHELLRDEGLSAVLRRFCSCHTGVGITRDDVRRQELPLPVADYVAESREEELVMYADKFHTKSDPPAFLSAASYAARLRRFGEDKVARFEELRERYGTPDLAPLAAAYGHRAA</sequence>
<dbReference type="Gene3D" id="1.10.3210.10">
    <property type="entry name" value="Hypothetical protein af1432"/>
    <property type="match status" value="1"/>
</dbReference>
<keyword evidence="3" id="KW-1185">Reference proteome</keyword>
<dbReference type="RefSeq" id="WP_252801430.1">
    <property type="nucleotide sequence ID" value="NZ_BAAABM010000037.1"/>
</dbReference>
<dbReference type="InterPro" id="IPR003607">
    <property type="entry name" value="HD/PDEase_dom"/>
</dbReference>
<comment type="caution">
    <text evidence="2">The sequence shown here is derived from an EMBL/GenBank/DDBJ whole genome shotgun (WGS) entry which is preliminary data.</text>
</comment>